<keyword evidence="1" id="KW-1185">Reference proteome</keyword>
<dbReference type="GeneID" id="112452881"/>
<dbReference type="Proteomes" id="UP000504618">
    <property type="component" value="Unplaced"/>
</dbReference>
<dbReference type="RefSeq" id="XP_024869086.1">
    <property type="nucleotide sequence ID" value="XM_025013318.1"/>
</dbReference>
<accession>A0A6J1PI78</accession>
<evidence type="ECO:0000313" key="2">
    <source>
        <dbReference type="RefSeq" id="XP_024869086.1"/>
    </source>
</evidence>
<gene>
    <name evidence="2" type="primary">LOC112452881</name>
</gene>
<protein>
    <submittedName>
        <fullName evidence="2">Uncharacterized protein LOC112452881</fullName>
    </submittedName>
</protein>
<sequence length="138" mass="14604">MAGKAIPDKSATQAKKNEGKIRLPRSAAVVITSAGGEYEELLKEARSNINLAELGITKGLKPKRAMTGGLIIEIPGSGNSDKADKLAERLTQLFEGRSDVKVSRPMKTAEIRVLDLDDSVTAENLAEAIAELGGCSRA</sequence>
<proteinExistence type="predicted"/>
<dbReference type="AlphaFoldDB" id="A0A6J1PI78"/>
<dbReference type="OrthoDB" id="7554904at2759"/>
<name>A0A6J1PI78_9HYME</name>
<evidence type="ECO:0000313" key="1">
    <source>
        <dbReference type="Proteomes" id="UP000504618"/>
    </source>
</evidence>
<organism evidence="1 2">
    <name type="scientific">Temnothorax curvispinosus</name>
    <dbReference type="NCBI Taxonomy" id="300111"/>
    <lineage>
        <taxon>Eukaryota</taxon>
        <taxon>Metazoa</taxon>
        <taxon>Ecdysozoa</taxon>
        <taxon>Arthropoda</taxon>
        <taxon>Hexapoda</taxon>
        <taxon>Insecta</taxon>
        <taxon>Pterygota</taxon>
        <taxon>Neoptera</taxon>
        <taxon>Endopterygota</taxon>
        <taxon>Hymenoptera</taxon>
        <taxon>Apocrita</taxon>
        <taxon>Aculeata</taxon>
        <taxon>Formicoidea</taxon>
        <taxon>Formicidae</taxon>
        <taxon>Myrmicinae</taxon>
        <taxon>Temnothorax</taxon>
    </lineage>
</organism>
<reference evidence="2" key="1">
    <citation type="submission" date="2025-08" db="UniProtKB">
        <authorList>
            <consortium name="RefSeq"/>
        </authorList>
    </citation>
    <scope>IDENTIFICATION</scope>
    <source>
        <tissue evidence="2">Whole body</tissue>
    </source>
</reference>